<name>A0A699YXN7_HAELA</name>
<dbReference type="EMBL" id="BLLF01000796">
    <property type="protein sequence ID" value="GFH15023.1"/>
    <property type="molecule type" value="Genomic_DNA"/>
</dbReference>
<accession>A0A699YXN7</accession>
<feature type="non-terminal residue" evidence="1">
    <location>
        <position position="1"/>
    </location>
</feature>
<keyword evidence="2" id="KW-1185">Reference proteome</keyword>
<dbReference type="Proteomes" id="UP000485058">
    <property type="component" value="Unassembled WGS sequence"/>
</dbReference>
<sequence length="287" mass="33026">MPLEYFDSPDMELVPPEERLAGLALETPQPVQGFSRFYSASGAFTWAPCRVLAYDRGRDLYCIEWEASQRRKWVKRLNLFFANESRIGFRFRLRQARRRKDEVERQARYHEYVTLQPFRSLVTLDERWRRRLARRTGKVWPHPVDAFTEGVLAEVLDVYKYAVKAAIVNHQFMDPDQTAHLLAANVQPVKISQPVPPQGCVNLTLLPQGREVASQGQQLAVAQDLGLEPFSLLLSDVQSASFLARPPLLAAMHAYYEELDMREVVVPDIKMSALELPARLSEFVRLQ</sequence>
<reference evidence="1 2" key="1">
    <citation type="submission" date="2020-02" db="EMBL/GenBank/DDBJ databases">
        <title>Draft genome sequence of Haematococcus lacustris strain NIES-144.</title>
        <authorList>
            <person name="Morimoto D."/>
            <person name="Nakagawa S."/>
            <person name="Yoshida T."/>
            <person name="Sawayama S."/>
        </authorList>
    </citation>
    <scope>NUCLEOTIDE SEQUENCE [LARGE SCALE GENOMIC DNA]</scope>
    <source>
        <strain evidence="1 2">NIES-144</strain>
    </source>
</reference>
<protein>
    <submittedName>
        <fullName evidence="1">Uncharacterized protein</fullName>
    </submittedName>
</protein>
<evidence type="ECO:0000313" key="1">
    <source>
        <dbReference type="EMBL" id="GFH15023.1"/>
    </source>
</evidence>
<organism evidence="1 2">
    <name type="scientific">Haematococcus lacustris</name>
    <name type="common">Green alga</name>
    <name type="synonym">Haematococcus pluvialis</name>
    <dbReference type="NCBI Taxonomy" id="44745"/>
    <lineage>
        <taxon>Eukaryota</taxon>
        <taxon>Viridiplantae</taxon>
        <taxon>Chlorophyta</taxon>
        <taxon>core chlorophytes</taxon>
        <taxon>Chlorophyceae</taxon>
        <taxon>CS clade</taxon>
        <taxon>Chlamydomonadales</taxon>
        <taxon>Haematococcaceae</taxon>
        <taxon>Haematococcus</taxon>
    </lineage>
</organism>
<feature type="non-terminal residue" evidence="1">
    <location>
        <position position="287"/>
    </location>
</feature>
<comment type="caution">
    <text evidence="1">The sequence shown here is derived from an EMBL/GenBank/DDBJ whole genome shotgun (WGS) entry which is preliminary data.</text>
</comment>
<gene>
    <name evidence="1" type="ORF">HaLaN_11174</name>
</gene>
<dbReference type="AlphaFoldDB" id="A0A699YXN7"/>
<proteinExistence type="predicted"/>
<evidence type="ECO:0000313" key="2">
    <source>
        <dbReference type="Proteomes" id="UP000485058"/>
    </source>
</evidence>